<proteinExistence type="predicted"/>
<dbReference type="RefSeq" id="WP_093795871.1">
    <property type="nucleotide sequence ID" value="NZ_CP155571.1"/>
</dbReference>
<dbReference type="Proteomes" id="UP000216052">
    <property type="component" value="Chromosome"/>
</dbReference>
<sequence>MAKQVAHPKQVKFCAFCKRWNGNADLEFKSPTAGFQFTTGVSGKCMATNGTIGSTGNNTSSCKHYEPSVEASRLL</sequence>
<gene>
    <name evidence="1" type="ORF">SPACI_014430</name>
</gene>
<evidence type="ECO:0000313" key="2">
    <source>
        <dbReference type="Proteomes" id="UP000216052"/>
    </source>
</evidence>
<dbReference type="EMBL" id="CP155571">
    <property type="protein sequence ID" value="XFO71428.1"/>
    <property type="molecule type" value="Genomic_DNA"/>
</dbReference>
<keyword evidence="2" id="KW-1185">Reference proteome</keyword>
<reference evidence="1" key="1">
    <citation type="submission" date="2024-05" db="EMBL/GenBank/DDBJ databases">
        <title>Isolation and characterization of Sporomusa carbonis sp. nov., a carboxydotrophic hydrogenogen in the genus of Sporomusa isolated from a charcoal burning pile.</title>
        <authorList>
            <person name="Boeer T."/>
            <person name="Rosenbaum F."/>
            <person name="Eysell L."/>
            <person name="Mueller V."/>
            <person name="Daniel R."/>
            <person name="Poehlein A."/>
        </authorList>
    </citation>
    <scope>NUCLEOTIDE SEQUENCE [LARGE SCALE GENOMIC DNA]</scope>
    <source>
        <strain evidence="1">DSM 3132</strain>
    </source>
</reference>
<accession>A0ABZ3IZZ4</accession>
<name>A0ABZ3IZZ4_SPOA4</name>
<organism evidence="1 2">
    <name type="scientific">Sporomusa acidovorans (strain ATCC 49682 / DSM 3132 / Mol)</name>
    <dbReference type="NCBI Taxonomy" id="1123286"/>
    <lineage>
        <taxon>Bacteria</taxon>
        <taxon>Bacillati</taxon>
        <taxon>Bacillota</taxon>
        <taxon>Negativicutes</taxon>
        <taxon>Selenomonadales</taxon>
        <taxon>Sporomusaceae</taxon>
        <taxon>Sporomusa</taxon>
    </lineage>
</organism>
<evidence type="ECO:0000313" key="1">
    <source>
        <dbReference type="EMBL" id="XFO71428.1"/>
    </source>
</evidence>
<protein>
    <submittedName>
        <fullName evidence="1">Uncharacterized protein</fullName>
    </submittedName>
</protein>